<dbReference type="STRING" id="572036.SAMN05661099_1821"/>
<dbReference type="InterPro" id="IPR012338">
    <property type="entry name" value="Beta-lactam/transpept-like"/>
</dbReference>
<feature type="chain" id="PRO_5012188412" evidence="3">
    <location>
        <begin position="19"/>
        <end position="468"/>
    </location>
</feature>
<dbReference type="AlphaFoldDB" id="A0A1T5CSA9"/>
<proteinExistence type="inferred from homology"/>
<dbReference type="Proteomes" id="UP000189981">
    <property type="component" value="Unassembled WGS sequence"/>
</dbReference>
<dbReference type="GO" id="GO:0006508">
    <property type="term" value="P:proteolysis"/>
    <property type="evidence" value="ECO:0007669"/>
    <property type="project" value="InterPro"/>
</dbReference>
<dbReference type="RefSeq" id="WP_079702379.1">
    <property type="nucleotide sequence ID" value="NZ_FUYR01000002.1"/>
</dbReference>
<comment type="similarity">
    <text evidence="1">Belongs to the peptidase S13 family.</text>
</comment>
<evidence type="ECO:0000313" key="4">
    <source>
        <dbReference type="EMBL" id="SKB62365.1"/>
    </source>
</evidence>
<protein>
    <submittedName>
        <fullName evidence="4">D-alanyl-D-alanine carboxypeptidase / D-alanyl-D-alanine-endopeptidase (Penicillin-binding protein 4)</fullName>
    </submittedName>
</protein>
<keyword evidence="4" id="KW-0645">Protease</keyword>
<dbReference type="PRINTS" id="PR00922">
    <property type="entry name" value="DADACBPTASE3"/>
</dbReference>
<dbReference type="EMBL" id="FUYR01000002">
    <property type="protein sequence ID" value="SKB62365.1"/>
    <property type="molecule type" value="Genomic_DNA"/>
</dbReference>
<evidence type="ECO:0000256" key="3">
    <source>
        <dbReference type="SAM" id="SignalP"/>
    </source>
</evidence>
<keyword evidence="2" id="KW-0378">Hydrolase</keyword>
<dbReference type="OrthoDB" id="9802627at2"/>
<keyword evidence="5" id="KW-1185">Reference proteome</keyword>
<keyword evidence="3" id="KW-0732">Signal</keyword>
<sequence length="468" mass="51026">MRNILCFFLILCNCNVSAQPLEQRIANAYKKFANDQQLAFGSASLTVLNAETGEVVFSENGNMGLASASTLKTITSATAYHLLGKDFTWETTLGYTGSLSADGTLNGDLIIKGSGDPSLGSDRYEQSRSEVILKRWVEAVSKTGIKKIGGRIIADDRLFGTQTMPGGWTWQDMGNYYGAGPSALTWRENQFDLIFRSGAVGQPAALVRTEPNMGYLKIVNEVTTGKSGTGDNVYAYSGPYANIIYLRGTYGIDLKKAISASVPDPATDIANNLKARLNARGISVESSITGRELVAENVPIRSAEKILDTYTSPTLEKIVYWFNQKSINLYGEHLVKSIALKQGKEATTPDGVEAIKDFWNKKLGIDKDAMNIYDGSGLSPANRITTMSMAQILQSLKKEPWFGSYYESLPVYNNMRMKSGSISDVIAYAGYQTSSTGTPLVFSVMMNNYSGSSSSARQKLFSMLDVLK</sequence>
<keyword evidence="4" id="KW-0121">Carboxypeptidase</keyword>
<reference evidence="5" key="1">
    <citation type="submission" date="2017-02" db="EMBL/GenBank/DDBJ databases">
        <authorList>
            <person name="Varghese N."/>
            <person name="Submissions S."/>
        </authorList>
    </citation>
    <scope>NUCLEOTIDE SEQUENCE [LARGE SCALE GENOMIC DNA]</scope>
    <source>
        <strain evidence="5">DSM 22385</strain>
    </source>
</reference>
<dbReference type="NCBIfam" id="TIGR00666">
    <property type="entry name" value="PBP4"/>
    <property type="match status" value="1"/>
</dbReference>
<dbReference type="SUPFAM" id="SSF56601">
    <property type="entry name" value="beta-lactamase/transpeptidase-like"/>
    <property type="match status" value="1"/>
</dbReference>
<dbReference type="Pfam" id="PF02113">
    <property type="entry name" value="Peptidase_S13"/>
    <property type="match status" value="1"/>
</dbReference>
<feature type="signal peptide" evidence="3">
    <location>
        <begin position="1"/>
        <end position="18"/>
    </location>
</feature>
<dbReference type="InterPro" id="IPR000667">
    <property type="entry name" value="Peptidase_S13"/>
</dbReference>
<evidence type="ECO:0000256" key="1">
    <source>
        <dbReference type="ARBA" id="ARBA00006096"/>
    </source>
</evidence>
<dbReference type="PANTHER" id="PTHR30023">
    <property type="entry name" value="D-ALANYL-D-ALANINE CARBOXYPEPTIDASE"/>
    <property type="match status" value="1"/>
</dbReference>
<accession>A0A1T5CSA9</accession>
<dbReference type="Gene3D" id="3.50.80.20">
    <property type="entry name" value="D-Ala-D-Ala carboxypeptidase C, peptidase S13"/>
    <property type="match status" value="1"/>
</dbReference>
<dbReference type="PANTHER" id="PTHR30023:SF0">
    <property type="entry name" value="PENICILLIN-SENSITIVE CARBOXYPEPTIDASE A"/>
    <property type="match status" value="1"/>
</dbReference>
<dbReference type="GO" id="GO:0000270">
    <property type="term" value="P:peptidoglycan metabolic process"/>
    <property type="evidence" value="ECO:0007669"/>
    <property type="project" value="TreeGrafter"/>
</dbReference>
<name>A0A1T5CSA9_9SPHI</name>
<dbReference type="Gene3D" id="3.40.710.10">
    <property type="entry name" value="DD-peptidase/beta-lactamase superfamily"/>
    <property type="match status" value="1"/>
</dbReference>
<evidence type="ECO:0000313" key="5">
    <source>
        <dbReference type="Proteomes" id="UP000189981"/>
    </source>
</evidence>
<organism evidence="4 5">
    <name type="scientific">Daejeonella lutea</name>
    <dbReference type="NCBI Taxonomy" id="572036"/>
    <lineage>
        <taxon>Bacteria</taxon>
        <taxon>Pseudomonadati</taxon>
        <taxon>Bacteroidota</taxon>
        <taxon>Sphingobacteriia</taxon>
        <taxon>Sphingobacteriales</taxon>
        <taxon>Sphingobacteriaceae</taxon>
        <taxon>Daejeonella</taxon>
    </lineage>
</organism>
<gene>
    <name evidence="4" type="ORF">SAMN05661099_1821</name>
</gene>
<evidence type="ECO:0000256" key="2">
    <source>
        <dbReference type="ARBA" id="ARBA00022801"/>
    </source>
</evidence>
<dbReference type="GO" id="GO:0004185">
    <property type="term" value="F:serine-type carboxypeptidase activity"/>
    <property type="evidence" value="ECO:0007669"/>
    <property type="project" value="InterPro"/>
</dbReference>